<dbReference type="AlphaFoldDB" id="A0A9P7E6F8"/>
<feature type="transmembrane region" description="Helical" evidence="1">
    <location>
        <begin position="111"/>
        <end position="134"/>
    </location>
</feature>
<comment type="caution">
    <text evidence="2">The sequence shown here is derived from an EMBL/GenBank/DDBJ whole genome shotgun (WGS) entry which is preliminary data.</text>
</comment>
<keyword evidence="1" id="KW-1133">Transmembrane helix</keyword>
<gene>
    <name evidence="2" type="ORF">BJ212DRAFT_472456</name>
</gene>
<keyword evidence="3" id="KW-1185">Reference proteome</keyword>
<dbReference type="OrthoDB" id="2675711at2759"/>
<organism evidence="2 3">
    <name type="scientific">Suillus subaureus</name>
    <dbReference type="NCBI Taxonomy" id="48587"/>
    <lineage>
        <taxon>Eukaryota</taxon>
        <taxon>Fungi</taxon>
        <taxon>Dikarya</taxon>
        <taxon>Basidiomycota</taxon>
        <taxon>Agaricomycotina</taxon>
        <taxon>Agaricomycetes</taxon>
        <taxon>Agaricomycetidae</taxon>
        <taxon>Boletales</taxon>
        <taxon>Suillineae</taxon>
        <taxon>Suillaceae</taxon>
        <taxon>Suillus</taxon>
    </lineage>
</organism>
<keyword evidence="1" id="KW-0472">Membrane</keyword>
<name>A0A9P7E6F8_9AGAM</name>
<feature type="transmembrane region" description="Helical" evidence="1">
    <location>
        <begin position="53"/>
        <end position="75"/>
    </location>
</feature>
<dbReference type="GeneID" id="64637305"/>
<feature type="transmembrane region" description="Helical" evidence="1">
    <location>
        <begin position="25"/>
        <end position="47"/>
    </location>
</feature>
<keyword evidence="1" id="KW-0812">Transmembrane</keyword>
<dbReference type="EMBL" id="JABBWG010000027">
    <property type="protein sequence ID" value="KAG1812120.1"/>
    <property type="molecule type" value="Genomic_DNA"/>
</dbReference>
<reference evidence="2" key="1">
    <citation type="journal article" date="2020" name="New Phytol.">
        <title>Comparative genomics reveals dynamic genome evolution in host specialist ectomycorrhizal fungi.</title>
        <authorList>
            <person name="Lofgren L.A."/>
            <person name="Nguyen N.H."/>
            <person name="Vilgalys R."/>
            <person name="Ruytinx J."/>
            <person name="Liao H.L."/>
            <person name="Branco S."/>
            <person name="Kuo A."/>
            <person name="LaButti K."/>
            <person name="Lipzen A."/>
            <person name="Andreopoulos W."/>
            <person name="Pangilinan J."/>
            <person name="Riley R."/>
            <person name="Hundley H."/>
            <person name="Na H."/>
            <person name="Barry K."/>
            <person name="Grigoriev I.V."/>
            <person name="Stajich J.E."/>
            <person name="Kennedy P.G."/>
        </authorList>
    </citation>
    <scope>NUCLEOTIDE SEQUENCE</scope>
    <source>
        <strain evidence="2">MN1</strain>
    </source>
</reference>
<dbReference type="RefSeq" id="XP_041190402.1">
    <property type="nucleotide sequence ID" value="XM_041343289.1"/>
</dbReference>
<evidence type="ECO:0000313" key="3">
    <source>
        <dbReference type="Proteomes" id="UP000807769"/>
    </source>
</evidence>
<feature type="transmembrane region" description="Helical" evidence="1">
    <location>
        <begin position="146"/>
        <end position="168"/>
    </location>
</feature>
<evidence type="ECO:0000313" key="2">
    <source>
        <dbReference type="EMBL" id="KAG1812120.1"/>
    </source>
</evidence>
<feature type="transmembrane region" description="Helical" evidence="1">
    <location>
        <begin position="87"/>
        <end position="105"/>
    </location>
</feature>
<accession>A0A9P7E6F8</accession>
<proteinExistence type="predicted"/>
<dbReference type="Proteomes" id="UP000807769">
    <property type="component" value="Unassembled WGS sequence"/>
</dbReference>
<sequence>MGTTNSLEGSANNFDLRLVIGPTQVCGLLSAVLFGCLACQSFMYFARFTSDHFALKVTVSAVTCASCLIWFLHCLNIGVFYSLLQRGHFICIISTLWTMTISSYGDPSQLMALPVAIVVAIPLSGFTVFIVQLFYIFRLWKFTRNVLIPILCGILAMGAQILTLILAVTATSTTDLMAFGDF</sequence>
<evidence type="ECO:0000256" key="1">
    <source>
        <dbReference type="SAM" id="Phobius"/>
    </source>
</evidence>
<protein>
    <submittedName>
        <fullName evidence="2">Uncharacterized protein</fullName>
    </submittedName>
</protein>